<evidence type="ECO:0000313" key="1">
    <source>
        <dbReference type="EMBL" id="MPC65111.1"/>
    </source>
</evidence>
<gene>
    <name evidence="1" type="ORF">E2C01_059239</name>
</gene>
<name>A0A5B7GXH9_PORTR</name>
<comment type="caution">
    <text evidence="1">The sequence shown here is derived from an EMBL/GenBank/DDBJ whole genome shotgun (WGS) entry which is preliminary data.</text>
</comment>
<dbReference type="AlphaFoldDB" id="A0A5B7GXH9"/>
<reference evidence="1 2" key="1">
    <citation type="submission" date="2019-05" db="EMBL/GenBank/DDBJ databases">
        <title>Another draft genome of Portunus trituberculatus and its Hox gene families provides insights of decapod evolution.</title>
        <authorList>
            <person name="Jeong J.-H."/>
            <person name="Song I."/>
            <person name="Kim S."/>
            <person name="Choi T."/>
            <person name="Kim D."/>
            <person name="Ryu S."/>
            <person name="Kim W."/>
        </authorList>
    </citation>
    <scope>NUCLEOTIDE SEQUENCE [LARGE SCALE GENOMIC DNA]</scope>
    <source>
        <tissue evidence="1">Muscle</tissue>
    </source>
</reference>
<dbReference type="Proteomes" id="UP000324222">
    <property type="component" value="Unassembled WGS sequence"/>
</dbReference>
<accession>A0A5B7GXH9</accession>
<organism evidence="1 2">
    <name type="scientific">Portunus trituberculatus</name>
    <name type="common">Swimming crab</name>
    <name type="synonym">Neptunus trituberculatus</name>
    <dbReference type="NCBI Taxonomy" id="210409"/>
    <lineage>
        <taxon>Eukaryota</taxon>
        <taxon>Metazoa</taxon>
        <taxon>Ecdysozoa</taxon>
        <taxon>Arthropoda</taxon>
        <taxon>Crustacea</taxon>
        <taxon>Multicrustacea</taxon>
        <taxon>Malacostraca</taxon>
        <taxon>Eumalacostraca</taxon>
        <taxon>Eucarida</taxon>
        <taxon>Decapoda</taxon>
        <taxon>Pleocyemata</taxon>
        <taxon>Brachyura</taxon>
        <taxon>Eubrachyura</taxon>
        <taxon>Portunoidea</taxon>
        <taxon>Portunidae</taxon>
        <taxon>Portuninae</taxon>
        <taxon>Portunus</taxon>
    </lineage>
</organism>
<evidence type="ECO:0000313" key="2">
    <source>
        <dbReference type="Proteomes" id="UP000324222"/>
    </source>
</evidence>
<proteinExistence type="predicted"/>
<dbReference type="EMBL" id="VSRR010022937">
    <property type="protein sequence ID" value="MPC65111.1"/>
    <property type="molecule type" value="Genomic_DNA"/>
</dbReference>
<protein>
    <submittedName>
        <fullName evidence="1">Uncharacterized protein</fullName>
    </submittedName>
</protein>
<sequence>MPPTKGSPAKSPTTSSPATLLGSAGFVASSSSLPAQHASGFSESLLRCLPGLLSFITSLMH</sequence>
<keyword evidence="2" id="KW-1185">Reference proteome</keyword>